<dbReference type="GO" id="GO:0008360">
    <property type="term" value="P:regulation of cell shape"/>
    <property type="evidence" value="ECO:0007669"/>
    <property type="project" value="UniProtKB-KW"/>
</dbReference>
<proteinExistence type="predicted"/>
<feature type="transmembrane region" description="Helical" evidence="6">
    <location>
        <begin position="361"/>
        <end position="382"/>
    </location>
</feature>
<evidence type="ECO:0000256" key="4">
    <source>
        <dbReference type="ARBA" id="ARBA00022989"/>
    </source>
</evidence>
<name>A0A7I7SX89_9MYCO</name>
<keyword evidence="3" id="KW-0133">Cell shape</keyword>
<dbReference type="AlphaFoldDB" id="A0A7I7SX89"/>
<keyword evidence="5 6" id="KW-0472">Membrane</keyword>
<dbReference type="RefSeq" id="WP_163699746.1">
    <property type="nucleotide sequence ID" value="NZ_AP022595.1"/>
</dbReference>
<evidence type="ECO:0000313" key="8">
    <source>
        <dbReference type="Proteomes" id="UP000466445"/>
    </source>
</evidence>
<feature type="transmembrane region" description="Helical" evidence="6">
    <location>
        <begin position="194"/>
        <end position="212"/>
    </location>
</feature>
<feature type="transmembrane region" description="Helical" evidence="6">
    <location>
        <begin position="233"/>
        <end position="250"/>
    </location>
</feature>
<evidence type="ECO:0000256" key="6">
    <source>
        <dbReference type="SAM" id="Phobius"/>
    </source>
</evidence>
<feature type="transmembrane region" description="Helical" evidence="6">
    <location>
        <begin position="90"/>
        <end position="110"/>
    </location>
</feature>
<reference evidence="7 8" key="1">
    <citation type="journal article" date="2019" name="Emerg. Microbes Infect.">
        <title>Comprehensive subspecies identification of 175 nontuberculous mycobacteria species based on 7547 genomic profiles.</title>
        <authorList>
            <person name="Matsumoto Y."/>
            <person name="Kinjo T."/>
            <person name="Motooka D."/>
            <person name="Nabeya D."/>
            <person name="Jung N."/>
            <person name="Uechi K."/>
            <person name="Horii T."/>
            <person name="Iida T."/>
            <person name="Fujita J."/>
            <person name="Nakamura S."/>
        </authorList>
    </citation>
    <scope>NUCLEOTIDE SEQUENCE [LARGE SCALE GENOMIC DNA]</scope>
    <source>
        <strain evidence="7 8">JCM 30395</strain>
    </source>
</reference>
<feature type="transmembrane region" description="Helical" evidence="6">
    <location>
        <begin position="61"/>
        <end position="78"/>
    </location>
</feature>
<dbReference type="PANTHER" id="PTHR30474:SF3">
    <property type="entry name" value="PEPTIDOGLYCAN GLYCOSYLTRANSFERASE RODA"/>
    <property type="match status" value="1"/>
</dbReference>
<protein>
    <submittedName>
        <fullName evidence="7">Putative FtsW-like protein</fullName>
    </submittedName>
</protein>
<dbReference type="GO" id="GO:0015648">
    <property type="term" value="F:lipid-linked peptidoglycan transporter activity"/>
    <property type="evidence" value="ECO:0007669"/>
    <property type="project" value="TreeGrafter"/>
</dbReference>
<dbReference type="PANTHER" id="PTHR30474">
    <property type="entry name" value="CELL CYCLE PROTEIN"/>
    <property type="match status" value="1"/>
</dbReference>
<dbReference type="EMBL" id="AP022595">
    <property type="protein sequence ID" value="BBY60931.1"/>
    <property type="molecule type" value="Genomic_DNA"/>
</dbReference>
<dbReference type="GO" id="GO:0051301">
    <property type="term" value="P:cell division"/>
    <property type="evidence" value="ECO:0007669"/>
    <property type="project" value="InterPro"/>
</dbReference>
<dbReference type="InterPro" id="IPR001182">
    <property type="entry name" value="FtsW/RodA"/>
</dbReference>
<dbReference type="KEGG" id="msar:MSAR_40670"/>
<gene>
    <name evidence="7" type="primary">rodA</name>
    <name evidence="7" type="ORF">MSAR_40670</name>
</gene>
<comment type="subcellular location">
    <subcellularLocation>
        <location evidence="1">Membrane</location>
        <topology evidence="1">Multi-pass membrane protein</topology>
    </subcellularLocation>
</comment>
<feature type="transmembrane region" description="Helical" evidence="6">
    <location>
        <begin position="277"/>
        <end position="296"/>
    </location>
</feature>
<dbReference type="Proteomes" id="UP000466445">
    <property type="component" value="Chromosome"/>
</dbReference>
<evidence type="ECO:0000256" key="1">
    <source>
        <dbReference type="ARBA" id="ARBA00004141"/>
    </source>
</evidence>
<feature type="transmembrane region" description="Helical" evidence="6">
    <location>
        <begin position="427"/>
        <end position="448"/>
    </location>
</feature>
<feature type="transmembrane region" description="Helical" evidence="6">
    <location>
        <begin position="394"/>
        <end position="415"/>
    </location>
</feature>
<keyword evidence="2 6" id="KW-0812">Transmembrane</keyword>
<evidence type="ECO:0000256" key="3">
    <source>
        <dbReference type="ARBA" id="ARBA00022960"/>
    </source>
</evidence>
<evidence type="ECO:0000313" key="7">
    <source>
        <dbReference type="EMBL" id="BBY60931.1"/>
    </source>
</evidence>
<organism evidence="7 8">
    <name type="scientific">Mycolicibacterium sarraceniae</name>
    <dbReference type="NCBI Taxonomy" id="1534348"/>
    <lineage>
        <taxon>Bacteria</taxon>
        <taxon>Bacillati</taxon>
        <taxon>Actinomycetota</taxon>
        <taxon>Actinomycetes</taxon>
        <taxon>Mycobacteriales</taxon>
        <taxon>Mycobacteriaceae</taxon>
        <taxon>Mycolicibacterium</taxon>
    </lineage>
</organism>
<feature type="transmembrane region" description="Helical" evidence="6">
    <location>
        <begin position="34"/>
        <end position="55"/>
    </location>
</feature>
<feature type="transmembrane region" description="Helical" evidence="6">
    <location>
        <begin position="152"/>
        <end position="174"/>
    </location>
</feature>
<dbReference type="Pfam" id="PF01098">
    <property type="entry name" value="FTSW_RODA_SPOVE"/>
    <property type="match status" value="1"/>
</dbReference>
<keyword evidence="4 6" id="KW-1133">Transmembrane helix</keyword>
<evidence type="ECO:0000256" key="2">
    <source>
        <dbReference type="ARBA" id="ARBA00022692"/>
    </source>
</evidence>
<dbReference type="GO" id="GO:0032153">
    <property type="term" value="C:cell division site"/>
    <property type="evidence" value="ECO:0007669"/>
    <property type="project" value="TreeGrafter"/>
</dbReference>
<evidence type="ECO:0000256" key="5">
    <source>
        <dbReference type="ARBA" id="ARBA00023136"/>
    </source>
</evidence>
<dbReference type="GO" id="GO:0005886">
    <property type="term" value="C:plasma membrane"/>
    <property type="evidence" value="ECO:0007669"/>
    <property type="project" value="TreeGrafter"/>
</dbReference>
<sequence>MGLLWTRGDRAASRRQDAVSELGVDPARARRSELALLGYAIAVTAAGLTIVTSTLQSPGRPVLGAIIVLAAALLCAHGTVRRFAPDADPVLLPVAAVLNGLGLVMIYRLGVSQQDTTLLNPVLAQLMWTVVGIGAFCGVLIAVRDHQVFARYGYLCGSAGLLLLAIPAVLPAALAEQNGAKLWIRLWGLSIEPAEFAKILLIIFMSVVLVAKRDLFEYAGTKAAFLNLPRPRDLAPLAAALIIAMIVMVFETDLGAALLVYLTFLTMVYIATARVGWVLIGIAVFAAASVVAYHIFRHVQIRVHNWVDPFADPDNTGYQMVQSMFSFATGGLLGTGLGRGQPELIPVASSDFITAAFGEELGLVGLSAVVLLYGILTLRGLRTAIAVRDSFGKLLSAGLATTLGLQVFLTVGGVTNLLPQTGLTTPWLSYGGSSLAANYVLLAILLRVSDAARRPIRSPRVPGPALAGARTEVIAARAPVQAPRPS</sequence>
<accession>A0A7I7SX89</accession>
<feature type="transmembrane region" description="Helical" evidence="6">
    <location>
        <begin position="122"/>
        <end position="143"/>
    </location>
</feature>
<keyword evidence="8" id="KW-1185">Reference proteome</keyword>